<gene>
    <name evidence="4" type="ORF">Chro_5613</name>
</gene>
<dbReference type="EMBL" id="CP003598">
    <property type="protein sequence ID" value="AFY90968.1"/>
    <property type="molecule type" value="Genomic_DNA"/>
</dbReference>
<dbReference type="InParanoid" id="K9U8L5"/>
<dbReference type="SMART" id="SM00822">
    <property type="entry name" value="PKS_KR"/>
    <property type="match status" value="1"/>
</dbReference>
<reference evidence="4 5" key="1">
    <citation type="submission" date="2012-06" db="EMBL/GenBank/DDBJ databases">
        <title>Finished plasmid 1 of genome of Chroococcidiopsis thermalis PCC 7203.</title>
        <authorList>
            <consortium name="US DOE Joint Genome Institute"/>
            <person name="Gugger M."/>
            <person name="Coursin T."/>
            <person name="Rippka R."/>
            <person name="Tandeau De Marsac N."/>
            <person name="Huntemann M."/>
            <person name="Wei C.-L."/>
            <person name="Han J."/>
            <person name="Detter J.C."/>
            <person name="Han C."/>
            <person name="Tapia R."/>
            <person name="Davenport K."/>
            <person name="Daligault H."/>
            <person name="Erkkila T."/>
            <person name="Gu W."/>
            <person name="Munk A.C.C."/>
            <person name="Teshima H."/>
            <person name="Xu Y."/>
            <person name="Chain P."/>
            <person name="Chen A."/>
            <person name="Krypides N."/>
            <person name="Mavromatis K."/>
            <person name="Markowitz V."/>
            <person name="Szeto E."/>
            <person name="Ivanova N."/>
            <person name="Mikhailova N."/>
            <person name="Ovchinnikova G."/>
            <person name="Pagani I."/>
            <person name="Pati A."/>
            <person name="Goodwin L."/>
            <person name="Peters L."/>
            <person name="Pitluck S."/>
            <person name="Woyke T."/>
            <person name="Kerfeld C."/>
        </authorList>
    </citation>
    <scope>NUCLEOTIDE SEQUENCE [LARGE SCALE GENOMIC DNA]</scope>
    <source>
        <strain evidence="4 5">PCC 7203</strain>
        <plasmid evidence="4 5">pCHRO.01</plasmid>
    </source>
</reference>
<accession>K9U8L5</accession>
<dbReference type="RefSeq" id="WP_015162906.1">
    <property type="nucleotide sequence ID" value="NC_019699.1"/>
</dbReference>
<dbReference type="FunFam" id="3.40.50.720:FF:000173">
    <property type="entry name" value="3-oxoacyl-[acyl-carrier protein] reductase"/>
    <property type="match status" value="1"/>
</dbReference>
<dbReference type="PANTHER" id="PTHR42879">
    <property type="entry name" value="3-OXOACYL-(ACYL-CARRIER-PROTEIN) REDUCTASE"/>
    <property type="match status" value="1"/>
</dbReference>
<dbReference type="KEGG" id="cthe:Chro_5613"/>
<dbReference type="InterPro" id="IPR036291">
    <property type="entry name" value="NAD(P)-bd_dom_sf"/>
</dbReference>
<proteinExistence type="inferred from homology"/>
<dbReference type="InterPro" id="IPR002347">
    <property type="entry name" value="SDR_fam"/>
</dbReference>
<evidence type="ECO:0000313" key="4">
    <source>
        <dbReference type="EMBL" id="AFY90968.1"/>
    </source>
</evidence>
<evidence type="ECO:0000259" key="3">
    <source>
        <dbReference type="SMART" id="SM00822"/>
    </source>
</evidence>
<dbReference type="Gene3D" id="3.40.50.720">
    <property type="entry name" value="NAD(P)-binding Rossmann-like Domain"/>
    <property type="match status" value="1"/>
</dbReference>
<dbReference type="Pfam" id="PF13561">
    <property type="entry name" value="adh_short_C2"/>
    <property type="match status" value="1"/>
</dbReference>
<keyword evidence="4" id="KW-0614">Plasmid</keyword>
<dbReference type="PRINTS" id="PR00081">
    <property type="entry name" value="GDHRDH"/>
</dbReference>
<dbReference type="AlphaFoldDB" id="K9U8L5"/>
<dbReference type="PROSITE" id="PS00061">
    <property type="entry name" value="ADH_SHORT"/>
    <property type="match status" value="1"/>
</dbReference>
<dbReference type="HOGENOM" id="CLU_010194_1_3_3"/>
<protein>
    <submittedName>
        <fullName evidence="4">Short-chain dehydrogenase/reductase SDR</fullName>
    </submittedName>
</protein>
<organism evidence="4 5">
    <name type="scientific">Chroococcidiopsis thermalis (strain PCC 7203)</name>
    <dbReference type="NCBI Taxonomy" id="251229"/>
    <lineage>
        <taxon>Bacteria</taxon>
        <taxon>Bacillati</taxon>
        <taxon>Cyanobacteriota</taxon>
        <taxon>Cyanophyceae</taxon>
        <taxon>Chroococcidiopsidales</taxon>
        <taxon>Chroococcidiopsidaceae</taxon>
        <taxon>Chroococcidiopsis</taxon>
    </lineage>
</organism>
<evidence type="ECO:0000256" key="2">
    <source>
        <dbReference type="ARBA" id="ARBA00023002"/>
    </source>
</evidence>
<sequence length="289" mass="30414">MRELSGKTTSVAELERKVGRSLTFNSKQANAGVAANCQLQEKTTQSKGELSGKIALVTGAGRGLGRAIALAIAQAGGDVAINYQTQKQAAQETCRLVKQQGCRAIAVRADVSVAADVARMIEVVEQQLGTVSILVNNVGLVRPKAIEEIQERDWDEAIAVNLKSVFLVTQAALPRMRKQGWGRIINLSSIAAQTGGVVGLHYAAAKAGILGLTHAYAAQLIGEGITVNALAPALIETETVSTNLQVHPEQTPVGRFGKAKEVAEAAVMLAINGYITGQTINVNGGMYFN</sequence>
<dbReference type="GO" id="GO:0032787">
    <property type="term" value="P:monocarboxylic acid metabolic process"/>
    <property type="evidence" value="ECO:0007669"/>
    <property type="project" value="UniProtKB-ARBA"/>
</dbReference>
<evidence type="ECO:0000313" key="5">
    <source>
        <dbReference type="Proteomes" id="UP000010384"/>
    </source>
</evidence>
<dbReference type="PRINTS" id="PR00080">
    <property type="entry name" value="SDRFAMILY"/>
</dbReference>
<evidence type="ECO:0000256" key="1">
    <source>
        <dbReference type="ARBA" id="ARBA00006484"/>
    </source>
</evidence>
<name>K9U8L5_CHRTP</name>
<keyword evidence="5" id="KW-1185">Reference proteome</keyword>
<dbReference type="InterPro" id="IPR057326">
    <property type="entry name" value="KR_dom"/>
</dbReference>
<dbReference type="OrthoDB" id="9803333at2"/>
<dbReference type="InterPro" id="IPR050259">
    <property type="entry name" value="SDR"/>
</dbReference>
<dbReference type="GO" id="GO:0016491">
    <property type="term" value="F:oxidoreductase activity"/>
    <property type="evidence" value="ECO:0007669"/>
    <property type="project" value="UniProtKB-KW"/>
</dbReference>
<comment type="similarity">
    <text evidence="1">Belongs to the short-chain dehydrogenases/reductases (SDR) family.</text>
</comment>
<dbReference type="PANTHER" id="PTHR42879:SF2">
    <property type="entry name" value="3-OXOACYL-[ACYL-CARRIER-PROTEIN] REDUCTASE FABG"/>
    <property type="match status" value="1"/>
</dbReference>
<dbReference type="Proteomes" id="UP000010384">
    <property type="component" value="Plasmid pCHRO.01"/>
</dbReference>
<dbReference type="InterPro" id="IPR020904">
    <property type="entry name" value="Sc_DH/Rdtase_CS"/>
</dbReference>
<keyword evidence="2" id="KW-0560">Oxidoreductase</keyword>
<feature type="domain" description="Ketoreductase" evidence="3">
    <location>
        <begin position="53"/>
        <end position="233"/>
    </location>
</feature>
<dbReference type="PATRIC" id="fig|251229.3.peg.6562"/>
<geneLocation type="plasmid" evidence="4 5">
    <name>pCHRO.01</name>
</geneLocation>
<dbReference type="SUPFAM" id="SSF51735">
    <property type="entry name" value="NAD(P)-binding Rossmann-fold domains"/>
    <property type="match status" value="1"/>
</dbReference>